<sequence>MLLVVELLMDKTLVVARNLISNMASNTQQFGVKGSIASKVVNELVIGQHHISPLVRVCVICAFVEHPTNACPTLQEIELNSAEVATMMGGQQYRQPHDQYPNLRYGSNPMQQVPQRYQPPPPFKQQQAMQPQNPTKTIPLPFPSKAIQERKFEIDDELLQTFNKVEINIPLLDDIR</sequence>
<feature type="non-terminal residue" evidence="2">
    <location>
        <position position="1"/>
    </location>
</feature>
<dbReference type="EMBL" id="QJKJ01009189">
    <property type="protein sequence ID" value="RDX77377.1"/>
    <property type="molecule type" value="Genomic_DNA"/>
</dbReference>
<gene>
    <name evidence="2" type="ORF">CR513_42515</name>
</gene>
<organism evidence="2 3">
    <name type="scientific">Mucuna pruriens</name>
    <name type="common">Velvet bean</name>
    <name type="synonym">Dolichos pruriens</name>
    <dbReference type="NCBI Taxonomy" id="157652"/>
    <lineage>
        <taxon>Eukaryota</taxon>
        <taxon>Viridiplantae</taxon>
        <taxon>Streptophyta</taxon>
        <taxon>Embryophyta</taxon>
        <taxon>Tracheophyta</taxon>
        <taxon>Spermatophyta</taxon>
        <taxon>Magnoliopsida</taxon>
        <taxon>eudicotyledons</taxon>
        <taxon>Gunneridae</taxon>
        <taxon>Pentapetalae</taxon>
        <taxon>rosids</taxon>
        <taxon>fabids</taxon>
        <taxon>Fabales</taxon>
        <taxon>Fabaceae</taxon>
        <taxon>Papilionoideae</taxon>
        <taxon>50 kb inversion clade</taxon>
        <taxon>NPAAA clade</taxon>
        <taxon>indigoferoid/millettioid clade</taxon>
        <taxon>Phaseoleae</taxon>
        <taxon>Mucuna</taxon>
    </lineage>
</organism>
<protein>
    <submittedName>
        <fullName evidence="2">Uncharacterized protein</fullName>
    </submittedName>
</protein>
<accession>A0A371FGC6</accession>
<reference evidence="2" key="1">
    <citation type="submission" date="2018-05" db="EMBL/GenBank/DDBJ databases">
        <title>Draft genome of Mucuna pruriens seed.</title>
        <authorList>
            <person name="Nnadi N.E."/>
            <person name="Vos R."/>
            <person name="Hasami M.H."/>
            <person name="Devisetty U.K."/>
            <person name="Aguiy J.C."/>
        </authorList>
    </citation>
    <scope>NUCLEOTIDE SEQUENCE [LARGE SCALE GENOMIC DNA]</scope>
    <source>
        <strain evidence="2">JCA_2017</strain>
    </source>
</reference>
<evidence type="ECO:0000256" key="1">
    <source>
        <dbReference type="SAM" id="MobiDB-lite"/>
    </source>
</evidence>
<dbReference type="AlphaFoldDB" id="A0A371FGC6"/>
<feature type="compositionally biased region" description="Low complexity" evidence="1">
    <location>
        <begin position="124"/>
        <end position="134"/>
    </location>
</feature>
<proteinExistence type="predicted"/>
<keyword evidence="3" id="KW-1185">Reference proteome</keyword>
<feature type="region of interest" description="Disordered" evidence="1">
    <location>
        <begin position="120"/>
        <end position="139"/>
    </location>
</feature>
<dbReference type="Proteomes" id="UP000257109">
    <property type="component" value="Unassembled WGS sequence"/>
</dbReference>
<comment type="caution">
    <text evidence="2">The sequence shown here is derived from an EMBL/GenBank/DDBJ whole genome shotgun (WGS) entry which is preliminary data.</text>
</comment>
<name>A0A371FGC6_MUCPR</name>
<evidence type="ECO:0000313" key="3">
    <source>
        <dbReference type="Proteomes" id="UP000257109"/>
    </source>
</evidence>
<evidence type="ECO:0000313" key="2">
    <source>
        <dbReference type="EMBL" id="RDX77377.1"/>
    </source>
</evidence>
<dbReference type="OrthoDB" id="999762at2759"/>